<reference evidence="3" key="1">
    <citation type="journal article" date="2020" name="Stud. Mycol.">
        <title>101 Dothideomycetes genomes: a test case for predicting lifestyles and emergence of pathogens.</title>
        <authorList>
            <person name="Haridas S."/>
            <person name="Albert R."/>
            <person name="Binder M."/>
            <person name="Bloem J."/>
            <person name="Labutti K."/>
            <person name="Salamov A."/>
            <person name="Andreopoulos B."/>
            <person name="Baker S."/>
            <person name="Barry K."/>
            <person name="Bills G."/>
            <person name="Bluhm B."/>
            <person name="Cannon C."/>
            <person name="Castanera R."/>
            <person name="Culley D."/>
            <person name="Daum C."/>
            <person name="Ezra D."/>
            <person name="Gonzalez J."/>
            <person name="Henrissat B."/>
            <person name="Kuo A."/>
            <person name="Liang C."/>
            <person name="Lipzen A."/>
            <person name="Lutzoni F."/>
            <person name="Magnuson J."/>
            <person name="Mondo S."/>
            <person name="Nolan M."/>
            <person name="Ohm R."/>
            <person name="Pangilinan J."/>
            <person name="Park H.-J."/>
            <person name="Ramirez L."/>
            <person name="Alfaro M."/>
            <person name="Sun H."/>
            <person name="Tritt A."/>
            <person name="Yoshinaga Y."/>
            <person name="Zwiers L.-H."/>
            <person name="Turgeon B."/>
            <person name="Goodwin S."/>
            <person name="Spatafora J."/>
            <person name="Crous P."/>
            <person name="Grigoriev I."/>
        </authorList>
    </citation>
    <scope>NUCLEOTIDE SEQUENCE</scope>
    <source>
        <strain evidence="3">CBS 123094</strain>
    </source>
</reference>
<dbReference type="OrthoDB" id="4495335at2759"/>
<feature type="region of interest" description="Disordered" evidence="2">
    <location>
        <begin position="321"/>
        <end position="351"/>
    </location>
</feature>
<gene>
    <name evidence="3" type="ORF">P154DRAFT_250130</name>
</gene>
<feature type="region of interest" description="Disordered" evidence="2">
    <location>
        <begin position="222"/>
        <end position="257"/>
    </location>
</feature>
<organism evidence="3 4">
    <name type="scientific">Amniculicola lignicola CBS 123094</name>
    <dbReference type="NCBI Taxonomy" id="1392246"/>
    <lineage>
        <taxon>Eukaryota</taxon>
        <taxon>Fungi</taxon>
        <taxon>Dikarya</taxon>
        <taxon>Ascomycota</taxon>
        <taxon>Pezizomycotina</taxon>
        <taxon>Dothideomycetes</taxon>
        <taxon>Pleosporomycetidae</taxon>
        <taxon>Pleosporales</taxon>
        <taxon>Amniculicolaceae</taxon>
        <taxon>Amniculicola</taxon>
    </lineage>
</organism>
<dbReference type="EMBL" id="ML977604">
    <property type="protein sequence ID" value="KAF1998368.1"/>
    <property type="molecule type" value="Genomic_DNA"/>
</dbReference>
<feature type="coiled-coil region" evidence="1">
    <location>
        <begin position="139"/>
        <end position="166"/>
    </location>
</feature>
<feature type="compositionally biased region" description="Polar residues" evidence="2">
    <location>
        <begin position="321"/>
        <end position="331"/>
    </location>
</feature>
<keyword evidence="4" id="KW-1185">Reference proteome</keyword>
<evidence type="ECO:0000256" key="2">
    <source>
        <dbReference type="SAM" id="MobiDB-lite"/>
    </source>
</evidence>
<name>A0A6A5WB58_9PLEO</name>
<protein>
    <submittedName>
        <fullName evidence="3">Uncharacterized protein</fullName>
    </submittedName>
</protein>
<keyword evidence="1" id="KW-0175">Coiled coil</keyword>
<evidence type="ECO:0000256" key="1">
    <source>
        <dbReference type="SAM" id="Coils"/>
    </source>
</evidence>
<evidence type="ECO:0000313" key="3">
    <source>
        <dbReference type="EMBL" id="KAF1998368.1"/>
    </source>
</evidence>
<feature type="region of interest" description="Disordered" evidence="2">
    <location>
        <begin position="365"/>
        <end position="385"/>
    </location>
</feature>
<sequence length="494" mass="54454">MRVSSYIPTIQAKFQAQERTARIAQSDLKFQTGEAEKYKNQVYGLQVDLESVESRMSEEIQTLKDKLMIVEGERDALKTSLREEEVMRIAAEGQIALPAMTAEENDEFGSPVRSPRKRNPERDEEDKENVAPRKATVEIKFLQQELASEKRLRERAQEQIDFMKMECQFQCCSCRVADLNGAHYVHDNSYAVDMEMIKASVPVFTPPSSAHGDGATGGVVIKQEPDENERPATASSERVVEPPEHEEEMKVEEVDESKTLDFSRHATSVEPEATVAFSPTTGTFRSFPSPVKAVAPAPTTTPAKPSRIGLSAITEVPVGSSPWTPDANSTVIPPEPASPSLSATRPGSERKLKTISIHEDAIVDDEEDEDMGPQTPLHDPSGPATPHYVRTVTMTTKIPLHFSPMTPAIQKSDKPMTPSTIAHAPTNAQAQAQVLGELSLNKLPFDREAALEAIRERRGRARSMAAGHGTPMKQMLGGVKERRDISAPVSRVRR</sequence>
<proteinExistence type="predicted"/>
<dbReference type="PANTHER" id="PTHR42041">
    <property type="entry name" value="DNA ENDONUCLEASE ACTIVATOR CTP1 C-TERMINAL DOMAIN-CONTAINING PROTEIN"/>
    <property type="match status" value="1"/>
</dbReference>
<dbReference type="Proteomes" id="UP000799779">
    <property type="component" value="Unassembled WGS sequence"/>
</dbReference>
<feature type="compositionally biased region" description="Basic and acidic residues" evidence="2">
    <location>
        <begin position="238"/>
        <end position="257"/>
    </location>
</feature>
<dbReference type="PANTHER" id="PTHR42041:SF1">
    <property type="entry name" value="DNA ENDONUCLEASE ACTIVATOR CTP1 C-TERMINAL DOMAIN-CONTAINING PROTEIN"/>
    <property type="match status" value="1"/>
</dbReference>
<feature type="region of interest" description="Disordered" evidence="2">
    <location>
        <begin position="99"/>
        <end position="134"/>
    </location>
</feature>
<evidence type="ECO:0000313" key="4">
    <source>
        <dbReference type="Proteomes" id="UP000799779"/>
    </source>
</evidence>
<dbReference type="AlphaFoldDB" id="A0A6A5WB58"/>
<accession>A0A6A5WB58</accession>